<proteinExistence type="predicted"/>
<dbReference type="Proteomes" id="UP000677803">
    <property type="component" value="Unassembled WGS sequence"/>
</dbReference>
<gene>
    <name evidence="1" type="ORF">MMEN_LOCUS16805</name>
</gene>
<evidence type="ECO:0000313" key="1">
    <source>
        <dbReference type="EMBL" id="CAG5984335.1"/>
    </source>
</evidence>
<accession>A0A8S4BDQ8</accession>
<evidence type="ECO:0000313" key="2">
    <source>
        <dbReference type="Proteomes" id="UP000677803"/>
    </source>
</evidence>
<dbReference type="EMBL" id="CAJRST010033334">
    <property type="protein sequence ID" value="CAG5984335.1"/>
    <property type="molecule type" value="Genomic_DNA"/>
</dbReference>
<organism evidence="1 2">
    <name type="scientific">Menidia menidia</name>
    <name type="common">Atlantic silverside</name>
    <dbReference type="NCBI Taxonomy" id="238744"/>
    <lineage>
        <taxon>Eukaryota</taxon>
        <taxon>Metazoa</taxon>
        <taxon>Chordata</taxon>
        <taxon>Craniata</taxon>
        <taxon>Vertebrata</taxon>
        <taxon>Euteleostomi</taxon>
        <taxon>Actinopterygii</taxon>
        <taxon>Neopterygii</taxon>
        <taxon>Teleostei</taxon>
        <taxon>Neoteleostei</taxon>
        <taxon>Acanthomorphata</taxon>
        <taxon>Ovalentaria</taxon>
        <taxon>Atherinomorphae</taxon>
        <taxon>Atheriniformes</taxon>
        <taxon>Atherinopsidae</taxon>
        <taxon>Menidiinae</taxon>
        <taxon>Menidia</taxon>
    </lineage>
</organism>
<dbReference type="AlphaFoldDB" id="A0A8S4BDQ8"/>
<keyword evidence="2" id="KW-1185">Reference proteome</keyword>
<sequence length="64" mass="7241">MEAPSCCSSKSAYGLRDPGAGFAEAWLVEGTYQQCQHCLHITQIRSIHIYQKKHKYAIFSPPEK</sequence>
<comment type="caution">
    <text evidence="1">The sequence shown here is derived from an EMBL/GenBank/DDBJ whole genome shotgun (WGS) entry which is preliminary data.</text>
</comment>
<protein>
    <submittedName>
        <fullName evidence="1">(Atlantic silverside) hypothetical protein</fullName>
    </submittedName>
</protein>
<reference evidence="1" key="1">
    <citation type="submission" date="2021-05" db="EMBL/GenBank/DDBJ databases">
        <authorList>
            <person name="Tigano A."/>
        </authorList>
    </citation>
    <scope>NUCLEOTIDE SEQUENCE</scope>
</reference>
<name>A0A8S4BDQ8_9TELE</name>